<dbReference type="CDD" id="cd03255">
    <property type="entry name" value="ABC_MJ0796_LolCDE_FtsE"/>
    <property type="match status" value="1"/>
</dbReference>
<keyword evidence="1" id="KW-0813">Transport</keyword>
<dbReference type="STRING" id="108003.B1C78_15995"/>
<dbReference type="RefSeq" id="WP_077280151.1">
    <property type="nucleotide sequence ID" value="NZ_MVBK01000122.1"/>
</dbReference>
<dbReference type="InterPro" id="IPR015854">
    <property type="entry name" value="ABC_transpr_LolD-like"/>
</dbReference>
<evidence type="ECO:0000313" key="6">
    <source>
        <dbReference type="Proteomes" id="UP000189462"/>
    </source>
</evidence>
<feature type="domain" description="ABC transporter" evidence="4">
    <location>
        <begin position="10"/>
        <end position="243"/>
    </location>
</feature>
<protein>
    <submittedName>
        <fullName evidence="5">Methionine ABC transporter ATP-binding protein</fullName>
    </submittedName>
</protein>
<gene>
    <name evidence="5" type="ORF">B1C78_15995</name>
</gene>
<keyword evidence="3 5" id="KW-0067">ATP-binding</keyword>
<evidence type="ECO:0000313" key="5">
    <source>
        <dbReference type="EMBL" id="OOG21796.1"/>
    </source>
</evidence>
<evidence type="ECO:0000256" key="1">
    <source>
        <dbReference type="ARBA" id="ARBA00022448"/>
    </source>
</evidence>
<proteinExistence type="predicted"/>
<keyword evidence="6" id="KW-1185">Reference proteome</keyword>
<dbReference type="InterPro" id="IPR003593">
    <property type="entry name" value="AAA+_ATPase"/>
</dbReference>
<organism evidence="5 6">
    <name type="scientific">Thioalkalivibrio denitrificans</name>
    <dbReference type="NCBI Taxonomy" id="108003"/>
    <lineage>
        <taxon>Bacteria</taxon>
        <taxon>Pseudomonadati</taxon>
        <taxon>Pseudomonadota</taxon>
        <taxon>Gammaproteobacteria</taxon>
        <taxon>Chromatiales</taxon>
        <taxon>Ectothiorhodospiraceae</taxon>
        <taxon>Thioalkalivibrio</taxon>
    </lineage>
</organism>
<evidence type="ECO:0000256" key="3">
    <source>
        <dbReference type="ARBA" id="ARBA00022840"/>
    </source>
</evidence>
<evidence type="ECO:0000259" key="4">
    <source>
        <dbReference type="PROSITE" id="PS50893"/>
    </source>
</evidence>
<name>A0A1V3NAG1_9GAMM</name>
<accession>A0A1V3NAG1</accession>
<dbReference type="GO" id="GO:0016887">
    <property type="term" value="F:ATP hydrolysis activity"/>
    <property type="evidence" value="ECO:0007669"/>
    <property type="project" value="InterPro"/>
</dbReference>
<dbReference type="Pfam" id="PF00005">
    <property type="entry name" value="ABC_tran"/>
    <property type="match status" value="1"/>
</dbReference>
<dbReference type="Gene3D" id="3.40.50.300">
    <property type="entry name" value="P-loop containing nucleotide triphosphate hydrolases"/>
    <property type="match status" value="1"/>
</dbReference>
<dbReference type="InterPro" id="IPR003439">
    <property type="entry name" value="ABC_transporter-like_ATP-bd"/>
</dbReference>
<evidence type="ECO:0000256" key="2">
    <source>
        <dbReference type="ARBA" id="ARBA00022741"/>
    </source>
</evidence>
<dbReference type="InterPro" id="IPR017911">
    <property type="entry name" value="MacB-like_ATP-bd"/>
</dbReference>
<dbReference type="GO" id="GO:0022857">
    <property type="term" value="F:transmembrane transporter activity"/>
    <property type="evidence" value="ECO:0007669"/>
    <property type="project" value="TreeGrafter"/>
</dbReference>
<dbReference type="PANTHER" id="PTHR24220:SF611">
    <property type="entry name" value="ATP-BINDING COMPONENT OF ABC TRANSPORTER-RELATED"/>
    <property type="match status" value="1"/>
</dbReference>
<dbReference type="AlphaFoldDB" id="A0A1V3NAG1"/>
<dbReference type="SUPFAM" id="SSF52540">
    <property type="entry name" value="P-loop containing nucleoside triphosphate hydrolases"/>
    <property type="match status" value="1"/>
</dbReference>
<dbReference type="Proteomes" id="UP000189462">
    <property type="component" value="Unassembled WGS sequence"/>
</dbReference>
<dbReference type="GO" id="GO:0005524">
    <property type="term" value="F:ATP binding"/>
    <property type="evidence" value="ECO:0007669"/>
    <property type="project" value="UniProtKB-KW"/>
</dbReference>
<dbReference type="GO" id="GO:0005886">
    <property type="term" value="C:plasma membrane"/>
    <property type="evidence" value="ECO:0007669"/>
    <property type="project" value="TreeGrafter"/>
</dbReference>
<reference evidence="5 6" key="1">
    <citation type="submission" date="2017-02" db="EMBL/GenBank/DDBJ databases">
        <title>Genomic diversity within the haloalkaliphilic genus Thioalkalivibrio.</title>
        <authorList>
            <person name="Ahn A.-C."/>
            <person name="Meier-Kolthoff J."/>
            <person name="Overmars L."/>
            <person name="Richter M."/>
            <person name="Woyke T."/>
            <person name="Sorokin D.Y."/>
            <person name="Muyzer G."/>
        </authorList>
    </citation>
    <scope>NUCLEOTIDE SEQUENCE [LARGE SCALE GENOMIC DNA]</scope>
    <source>
        <strain evidence="5 6">ALJD</strain>
    </source>
</reference>
<dbReference type="InterPro" id="IPR027417">
    <property type="entry name" value="P-loop_NTPase"/>
</dbReference>
<dbReference type="OrthoDB" id="9802264at2"/>
<comment type="caution">
    <text evidence="5">The sequence shown here is derived from an EMBL/GenBank/DDBJ whole genome shotgun (WGS) entry which is preliminary data.</text>
</comment>
<dbReference type="SMART" id="SM00382">
    <property type="entry name" value="AAA"/>
    <property type="match status" value="1"/>
</dbReference>
<dbReference type="EMBL" id="MVBK01000122">
    <property type="protein sequence ID" value="OOG21796.1"/>
    <property type="molecule type" value="Genomic_DNA"/>
</dbReference>
<keyword evidence="2" id="KW-0547">Nucleotide-binding</keyword>
<dbReference type="PROSITE" id="PS50893">
    <property type="entry name" value="ABC_TRANSPORTER_2"/>
    <property type="match status" value="1"/>
</dbReference>
<sequence length="246" mass="26169">MSASTQQPAIEVRDLAFRWHAGAPPVLDIPELIVERGQRVFILGASGTGKSTLLNLLGGVLRPGQGEVTLLGQPLRTLRGWRRDALRADHVGFIFQMFNLIPYLDVLSNVTLPSRFSAARRERANARGGVEAEGMRLLAHLGLGDRSMLGRRPTELSVGQQQRVAAARALMGAPEVVIADEPTSALDAGHKGAFLELLLSECATFGTTLVFVSHDRALARPFDRVIAMADINRAGAGGAPGGAHGG</sequence>
<dbReference type="PANTHER" id="PTHR24220">
    <property type="entry name" value="IMPORT ATP-BINDING PROTEIN"/>
    <property type="match status" value="1"/>
</dbReference>